<dbReference type="Pfam" id="PF13191">
    <property type="entry name" value="AAA_16"/>
    <property type="match status" value="1"/>
</dbReference>
<dbReference type="RefSeq" id="WP_159945892.1">
    <property type="nucleotide sequence ID" value="NZ_FNUK01000039.1"/>
</dbReference>
<organism evidence="5 6">
    <name type="scientific">Caloramator fervidus</name>
    <dbReference type="NCBI Taxonomy" id="29344"/>
    <lineage>
        <taxon>Bacteria</taxon>
        <taxon>Bacillati</taxon>
        <taxon>Bacillota</taxon>
        <taxon>Clostridia</taxon>
        <taxon>Eubacteriales</taxon>
        <taxon>Clostridiaceae</taxon>
        <taxon>Caloramator</taxon>
    </lineage>
</organism>
<evidence type="ECO:0000313" key="5">
    <source>
        <dbReference type="EMBL" id="SEG15748.1"/>
    </source>
</evidence>
<evidence type="ECO:0000313" key="6">
    <source>
        <dbReference type="Proteomes" id="UP000242850"/>
    </source>
</evidence>
<dbReference type="SMART" id="SM01043">
    <property type="entry name" value="BTAD"/>
    <property type="match status" value="1"/>
</dbReference>
<keyword evidence="5" id="KW-0238">DNA-binding</keyword>
<dbReference type="Pfam" id="PF03704">
    <property type="entry name" value="BTAD"/>
    <property type="match status" value="1"/>
</dbReference>
<evidence type="ECO:0000259" key="4">
    <source>
        <dbReference type="SMART" id="SM01043"/>
    </source>
</evidence>
<keyword evidence="2" id="KW-0067">ATP-binding</keyword>
<reference evidence="6" key="1">
    <citation type="submission" date="2016-10" db="EMBL/GenBank/DDBJ databases">
        <authorList>
            <person name="Varghese N."/>
            <person name="Submissions S."/>
        </authorList>
    </citation>
    <scope>NUCLEOTIDE SEQUENCE [LARGE SCALE GENOMIC DNA]</scope>
    <source>
        <strain evidence="6">DSM 5463</strain>
    </source>
</reference>
<dbReference type="GO" id="GO:0005524">
    <property type="term" value="F:ATP binding"/>
    <property type="evidence" value="ECO:0007669"/>
    <property type="project" value="UniProtKB-KW"/>
</dbReference>
<dbReference type="SUPFAM" id="SSF52540">
    <property type="entry name" value="P-loop containing nucleoside triphosphate hydrolases"/>
    <property type="match status" value="1"/>
</dbReference>
<evidence type="ECO:0000256" key="3">
    <source>
        <dbReference type="SAM" id="Coils"/>
    </source>
</evidence>
<dbReference type="InterPro" id="IPR027417">
    <property type="entry name" value="P-loop_NTPase"/>
</dbReference>
<dbReference type="PANTHER" id="PTHR16305">
    <property type="entry name" value="TESTICULAR SOLUBLE ADENYLYL CYCLASE"/>
    <property type="match status" value="1"/>
</dbReference>
<accession>A0A1H5XVQ3</accession>
<proteinExistence type="predicted"/>
<dbReference type="Pfam" id="PF13424">
    <property type="entry name" value="TPR_12"/>
    <property type="match status" value="1"/>
</dbReference>
<dbReference type="PANTHER" id="PTHR16305:SF28">
    <property type="entry name" value="GUANYLATE CYCLASE DOMAIN-CONTAINING PROTEIN"/>
    <property type="match status" value="1"/>
</dbReference>
<dbReference type="SMART" id="SM00028">
    <property type="entry name" value="TPR"/>
    <property type="match status" value="5"/>
</dbReference>
<dbReference type="Proteomes" id="UP000242850">
    <property type="component" value="Unassembled WGS sequence"/>
</dbReference>
<feature type="coiled-coil region" evidence="3">
    <location>
        <begin position="647"/>
        <end position="674"/>
    </location>
</feature>
<protein>
    <submittedName>
        <fullName evidence="5">DNA-binding transcriptional activator of the SARP family</fullName>
    </submittedName>
</protein>
<dbReference type="AlphaFoldDB" id="A0A1H5XVQ3"/>
<name>A0A1H5XVQ3_9CLOT</name>
<dbReference type="Gene3D" id="3.40.50.300">
    <property type="entry name" value="P-loop containing nucleotide triphosphate hydrolases"/>
    <property type="match status" value="1"/>
</dbReference>
<dbReference type="OrthoDB" id="190810at2"/>
<gene>
    <name evidence="5" type="ORF">SAMN05660865_01880</name>
</gene>
<dbReference type="GO" id="GO:0005737">
    <property type="term" value="C:cytoplasm"/>
    <property type="evidence" value="ECO:0007669"/>
    <property type="project" value="TreeGrafter"/>
</dbReference>
<keyword evidence="6" id="KW-1185">Reference proteome</keyword>
<dbReference type="GO" id="GO:0004016">
    <property type="term" value="F:adenylate cyclase activity"/>
    <property type="evidence" value="ECO:0007669"/>
    <property type="project" value="TreeGrafter"/>
</dbReference>
<feature type="domain" description="Bacterial transcriptional activator" evidence="4">
    <location>
        <begin position="97"/>
        <end position="227"/>
    </location>
</feature>
<dbReference type="InterPro" id="IPR041664">
    <property type="entry name" value="AAA_16"/>
</dbReference>
<dbReference type="InterPro" id="IPR005158">
    <property type="entry name" value="BTAD"/>
</dbReference>
<dbReference type="InterPro" id="IPR019734">
    <property type="entry name" value="TPR_rpt"/>
</dbReference>
<dbReference type="InterPro" id="IPR011990">
    <property type="entry name" value="TPR-like_helical_dom_sf"/>
</dbReference>
<dbReference type="InterPro" id="IPR036388">
    <property type="entry name" value="WH-like_DNA-bd_sf"/>
</dbReference>
<dbReference type="SUPFAM" id="SSF48452">
    <property type="entry name" value="TPR-like"/>
    <property type="match status" value="2"/>
</dbReference>
<dbReference type="GO" id="GO:0003677">
    <property type="term" value="F:DNA binding"/>
    <property type="evidence" value="ECO:0007669"/>
    <property type="project" value="UniProtKB-KW"/>
</dbReference>
<evidence type="ECO:0000256" key="1">
    <source>
        <dbReference type="ARBA" id="ARBA00022741"/>
    </source>
</evidence>
<dbReference type="Gene3D" id="1.10.10.10">
    <property type="entry name" value="Winged helix-like DNA-binding domain superfamily/Winged helix DNA-binding domain"/>
    <property type="match status" value="1"/>
</dbReference>
<dbReference type="EMBL" id="FNUK01000039">
    <property type="protein sequence ID" value="SEG15748.1"/>
    <property type="molecule type" value="Genomic_DNA"/>
</dbReference>
<keyword evidence="3" id="KW-0175">Coiled coil</keyword>
<dbReference type="Gene3D" id="1.25.40.10">
    <property type="entry name" value="Tetratricopeptide repeat domain"/>
    <property type="match status" value="3"/>
</dbReference>
<sequence length="983" mass="116334">MVRVKVRLLGSPLVTVEGKNIIFPFKKAEALFYYMVLKKEATRDEIINILWSHQEENVARKNLRNAIYNVKKAFGFEVFTSFGKSNLTINPSLFIECDVLNFLQKGQIDEYKGEFLEGFCIKDCEPFEEFIMQKREELKDAYKKMIYLQVDSFLKQQKYFEAKDCLKKILKVDEFDENAIRLLMKVYAKVNETNKALELYRNYESKLLKELGIKPDLGTKRLYEKIILFKKERDEKFFYGRNLEYSKLFNNYSSFLNGELYKNILILGEAGIGKTRLVEEFIKSFPYCKVLKINCYAEEENYFLKPWGDVLYQLDVLKEDIPKSWKVALASFFPFLEFDIEDISYGFNKCKLIEEIIISFILKVVNKNKLIIIFEDIHWMDKLSLSILKKLMLAKKDVAFILTARYDKKINLFYSQILNYNVIEKVELLRFSKSETKEFIEKCLDKSLPDDVLDKVYKDTEGNTFFIVEYINLLKNNYDIGKFNIRINELLNTRFIGISNEAKKVSEIISMFYDEAPYDFIKDISNLDDERLLEILEELMEKFIIKETKENGIAYKFTHQKIREFLYNSLSEARKAFLHRKIAKLIEKRLNNDKRDVCYYKRLIYHFENAKDKLSATKYKLKYLCEHLNYTNELFPEEANDYIYEDRDSICSNLENIENDIKEIDKETEENKRIHLLFFYIKGKLSIWQGNYDEGIKYIEKSIELSKQLKDDEFLLKSIRQMINYAIQIYDVDAMSFYIEEAFKIASRIKNKKEIAILLRLKGLSFIMRKRFDKAEEILKHSLMILEALGENDIFNTAAVLNYLGNIKRLNMDFKSAINYYNLAIEIYKKAKTNIGLTVFLTNAGHACYELGDYVRAKEYLMHAIELYNKMDVYWLRAVAEGYLSLLLIKEGKYSQALLCLKSAEKNALKLKSPYEKGIIFRIKAEIKVNMNYNKILKDEFKDYINEDLSYYCKEGIKLLQKVNEDYQVDILKTFLKSEGCSC</sequence>
<evidence type="ECO:0000256" key="2">
    <source>
        <dbReference type="ARBA" id="ARBA00022840"/>
    </source>
</evidence>
<keyword evidence="1" id="KW-0547">Nucleotide-binding</keyword>